<protein>
    <submittedName>
        <fullName evidence="3">WecB/TagA/CpsF family glycosyltransferase</fullName>
    </submittedName>
</protein>
<dbReference type="InterPro" id="IPR004629">
    <property type="entry name" value="WecG_TagA_CpsF"/>
</dbReference>
<evidence type="ECO:0000313" key="3">
    <source>
        <dbReference type="EMBL" id="MBT9317278.1"/>
    </source>
</evidence>
<dbReference type="EMBL" id="JADOES010000042">
    <property type="protein sequence ID" value="MBT9317278.1"/>
    <property type="molecule type" value="Genomic_DNA"/>
</dbReference>
<reference evidence="3" key="1">
    <citation type="submission" date="2020-11" db="EMBL/GenBank/DDBJ databases">
        <authorList>
            <person name="Konstantinou D."/>
            <person name="Gkelis S."/>
            <person name="Popin R."/>
            <person name="Fewer D."/>
            <person name="Sivonen K."/>
        </authorList>
    </citation>
    <scope>NUCLEOTIDE SEQUENCE</scope>
    <source>
        <strain evidence="3">TAU-MAC 1115</strain>
    </source>
</reference>
<evidence type="ECO:0000256" key="1">
    <source>
        <dbReference type="ARBA" id="ARBA00022676"/>
    </source>
</evidence>
<accession>A0A947GL80</accession>
<proteinExistence type="predicted"/>
<reference evidence="3" key="2">
    <citation type="journal article" date="2021" name="Mar. Drugs">
        <title>Genome Reduction and Secondary Metabolism of the Marine Sponge-Associated Cyanobacterium Leptothoe.</title>
        <authorList>
            <person name="Konstantinou D."/>
            <person name="Popin R.V."/>
            <person name="Fewer D.P."/>
            <person name="Sivonen K."/>
            <person name="Gkelis S."/>
        </authorList>
    </citation>
    <scope>NUCLEOTIDE SEQUENCE</scope>
    <source>
        <strain evidence="3">TAU-MAC 1115</strain>
    </source>
</reference>
<keyword evidence="2" id="KW-0808">Transferase</keyword>
<dbReference type="Proteomes" id="UP000717364">
    <property type="component" value="Unassembled WGS sequence"/>
</dbReference>
<dbReference type="PANTHER" id="PTHR34136:SF1">
    <property type="entry name" value="UDP-N-ACETYL-D-MANNOSAMINURONIC ACID TRANSFERASE"/>
    <property type="match status" value="1"/>
</dbReference>
<dbReference type="PANTHER" id="PTHR34136">
    <property type="match status" value="1"/>
</dbReference>
<comment type="caution">
    <text evidence="3">The sequence shown here is derived from an EMBL/GenBank/DDBJ whole genome shotgun (WGS) entry which is preliminary data.</text>
</comment>
<dbReference type="AlphaFoldDB" id="A0A947GL80"/>
<organism evidence="3 4">
    <name type="scientific">Leptothoe spongobia TAU-MAC 1115</name>
    <dbReference type="NCBI Taxonomy" id="1967444"/>
    <lineage>
        <taxon>Bacteria</taxon>
        <taxon>Bacillati</taxon>
        <taxon>Cyanobacteriota</taxon>
        <taxon>Cyanophyceae</taxon>
        <taxon>Nodosilineales</taxon>
        <taxon>Cymatolegaceae</taxon>
        <taxon>Leptothoe</taxon>
        <taxon>Leptothoe spongobia</taxon>
    </lineage>
</organism>
<sequence>MASASVGCSTQPHKVHVTGIPVTALVFRDQIATMLEWAKQRSSRIVCVANVHMLIEARCNRQLRCALDKADLVTPDGMPIVWMMKKLGIVEQDRVAGMDIFLAICQKCMEDEISIYLLGSTQKVLDMVTAKLTRDFPSLKVAGTESPPFRPLSDVENSKIISRINSSGAGITFISLGCPKQECWMESYGTLIESVMIGVGGVFPVYAGLKKYAPRWIRNMGLEWLYRLIQEPRRLFMRYFTTIPPFIWLALQQIRQQSKHRNDNQLNF</sequence>
<keyword evidence="4" id="KW-1185">Reference proteome</keyword>
<dbReference type="Pfam" id="PF03808">
    <property type="entry name" value="Glyco_tran_WecG"/>
    <property type="match status" value="1"/>
</dbReference>
<evidence type="ECO:0000313" key="4">
    <source>
        <dbReference type="Proteomes" id="UP000717364"/>
    </source>
</evidence>
<dbReference type="NCBIfam" id="TIGR00696">
    <property type="entry name" value="wecG_tagA_cpsF"/>
    <property type="match status" value="1"/>
</dbReference>
<keyword evidence="1" id="KW-0328">Glycosyltransferase</keyword>
<dbReference type="GO" id="GO:0016758">
    <property type="term" value="F:hexosyltransferase activity"/>
    <property type="evidence" value="ECO:0007669"/>
    <property type="project" value="TreeGrafter"/>
</dbReference>
<dbReference type="CDD" id="cd06533">
    <property type="entry name" value="Glyco_transf_WecG_TagA"/>
    <property type="match status" value="1"/>
</dbReference>
<name>A0A947GL80_9CYAN</name>
<gene>
    <name evidence="3" type="ORF">IXB50_17780</name>
</gene>
<evidence type="ECO:0000256" key="2">
    <source>
        <dbReference type="ARBA" id="ARBA00022679"/>
    </source>
</evidence>